<comment type="similarity">
    <text evidence="2 6">Belongs to the DNA polymerase alpha subunit B family.</text>
</comment>
<proteinExistence type="inferred from homology"/>
<dbReference type="InterPro" id="IPR016722">
    <property type="entry name" value="DNA_pol_alpha_bsu"/>
</dbReference>
<dbReference type="PANTHER" id="PTHR23061:SF12">
    <property type="entry name" value="DNA POLYMERASE ALPHA SUBUNIT B"/>
    <property type="match status" value="1"/>
</dbReference>
<organism evidence="10">
    <name type="scientific">Oryza meridionalis</name>
    <dbReference type="NCBI Taxonomy" id="40149"/>
    <lineage>
        <taxon>Eukaryota</taxon>
        <taxon>Viridiplantae</taxon>
        <taxon>Streptophyta</taxon>
        <taxon>Embryophyta</taxon>
        <taxon>Tracheophyta</taxon>
        <taxon>Spermatophyta</taxon>
        <taxon>Magnoliopsida</taxon>
        <taxon>Liliopsida</taxon>
        <taxon>Poales</taxon>
        <taxon>Poaceae</taxon>
        <taxon>BOP clade</taxon>
        <taxon>Oryzoideae</taxon>
        <taxon>Oryzeae</taxon>
        <taxon>Oryzinae</taxon>
        <taxon>Oryza</taxon>
    </lineage>
</organism>
<evidence type="ECO:0000256" key="3">
    <source>
        <dbReference type="ARBA" id="ARBA00018596"/>
    </source>
</evidence>
<keyword evidence="4 6" id="KW-0235">DNA replication</keyword>
<dbReference type="InterPro" id="IPR054300">
    <property type="entry name" value="OB_DPOA2"/>
</dbReference>
<dbReference type="Pfam" id="PF04042">
    <property type="entry name" value="DNA_pol_E_B"/>
    <property type="match status" value="1"/>
</dbReference>
<sequence length="657" mass="73280">MTNIRKIRDTLCRDDFLTRRQDEGSKVNFFLPQTSRGILKPSSRPKPKITSLPLRRRLFLSPPESNPRLPGQTTVARDAAAMEEEIRAEFESSGFSIGGADPGAAAEILSTLLTYCINYKMSPADLVSNWEVYYLNRQLNGLKLESSYLDGFLSHLQNEVKDRIIKEETSLHIYSSNDVDMLLSSTHTDEEGFLDTPSTKQEKPNGESCNSELTPLTTDRPSSSRLAKTNGDRITPFSQRVNKFTQQYVLNSDNVASVPSKDEIESTEDEIIRRVQPNKRCILQVQRSQPEPGCRFMYDRIEDRFNYLEDRIRRSGSLFSASGLCGEPADATLASEESMFSVGMVICDGEGHLNEKSILLQGSVEHSRGQRVRLDLKDVDRFSLFPGQVVGIQGHNPSGHCFVVSKLNDSIPSFVDAQLPRAKKQAVDSEGNQSSDVVSRVLSSMGPFIDSDHPEIKKGAVDQSFQDIFLFEILRKLQDFTQYLGHNVRVILIPSVRDAHHDFVFPQPAFDLNLPEDITHQIHFGCCTMDILKHLSGEEISRKPPGEKHGDRIGRICTHILKQQSYYPLYPPPAGVPLDFSLANGALEIASAPDVLLLPSDLAPFVKVLSLDESSEEPKRFICMNPGRLAKGIGGGTFVELDYNGDTDKTSASLIRI</sequence>
<comment type="function">
    <text evidence="6">Accessory subunit of the DNA polymerase alpha complex (also known as the alpha DNA polymerase-primase complex) which plays an essential role in the initiation of DNA synthesis.</text>
</comment>
<dbReference type="AlphaFoldDB" id="A0A0E0FAT0"/>
<dbReference type="STRING" id="40149.A0A0E0FAT0"/>
<feature type="region of interest" description="Disordered" evidence="7">
    <location>
        <begin position="189"/>
        <end position="232"/>
    </location>
</feature>
<dbReference type="Pfam" id="PF22062">
    <property type="entry name" value="OB_DPOA2"/>
    <property type="match status" value="1"/>
</dbReference>
<evidence type="ECO:0000259" key="8">
    <source>
        <dbReference type="Pfam" id="PF04042"/>
    </source>
</evidence>
<dbReference type="FunFam" id="3.60.21.60:FF:000007">
    <property type="entry name" value="DNA polymerase alpha subunit B"/>
    <property type="match status" value="1"/>
</dbReference>
<name>A0A0E0FAT0_9ORYZ</name>
<dbReference type="EnsemblPlants" id="OMERI12G04810.1">
    <property type="protein sequence ID" value="OMERI12G04810.1"/>
    <property type="gene ID" value="OMERI12G04810"/>
</dbReference>
<dbReference type="Gene3D" id="3.60.21.60">
    <property type="match status" value="1"/>
</dbReference>
<keyword evidence="11" id="KW-1185">Reference proteome</keyword>
<evidence type="ECO:0000256" key="2">
    <source>
        <dbReference type="ARBA" id="ARBA00007299"/>
    </source>
</evidence>
<evidence type="ECO:0000256" key="7">
    <source>
        <dbReference type="SAM" id="MobiDB-lite"/>
    </source>
</evidence>
<reference evidence="10" key="1">
    <citation type="submission" date="2015-04" db="UniProtKB">
        <authorList>
            <consortium name="EnsemblPlants"/>
        </authorList>
    </citation>
    <scope>IDENTIFICATION</scope>
</reference>
<evidence type="ECO:0000256" key="6">
    <source>
        <dbReference type="PIRNR" id="PIRNR018300"/>
    </source>
</evidence>
<dbReference type="GO" id="GO:0005658">
    <property type="term" value="C:alpha DNA polymerase:primase complex"/>
    <property type="evidence" value="ECO:0007669"/>
    <property type="project" value="TreeGrafter"/>
</dbReference>
<dbReference type="GO" id="GO:0003677">
    <property type="term" value="F:DNA binding"/>
    <property type="evidence" value="ECO:0007669"/>
    <property type="project" value="InterPro"/>
</dbReference>
<dbReference type="InterPro" id="IPR007185">
    <property type="entry name" value="DNA_pol_a/d/e_bsu"/>
</dbReference>
<evidence type="ECO:0000256" key="4">
    <source>
        <dbReference type="ARBA" id="ARBA00022705"/>
    </source>
</evidence>
<feature type="domain" description="DNA polymerase alpha subunit B OB" evidence="9">
    <location>
        <begin position="329"/>
        <end position="408"/>
    </location>
</feature>
<feature type="compositionally biased region" description="Polar residues" evidence="7">
    <location>
        <begin position="207"/>
        <end position="227"/>
    </location>
</feature>
<evidence type="ECO:0000256" key="5">
    <source>
        <dbReference type="ARBA" id="ARBA00023242"/>
    </source>
</evidence>
<feature type="domain" description="DNA polymerase alpha/delta/epsilon subunit B" evidence="8">
    <location>
        <begin position="444"/>
        <end position="607"/>
    </location>
</feature>
<accession>A0A0E0FAT0</accession>
<dbReference type="eggNOG" id="KOG1625">
    <property type="taxonomic scope" value="Eukaryota"/>
</dbReference>
<reference evidence="10" key="2">
    <citation type="submission" date="2018-05" db="EMBL/GenBank/DDBJ databases">
        <title>OmerRS3 (Oryza meridionalis Reference Sequence Version 3).</title>
        <authorList>
            <person name="Zhang J."/>
            <person name="Kudrna D."/>
            <person name="Lee S."/>
            <person name="Talag J."/>
            <person name="Welchert J."/>
            <person name="Wing R.A."/>
        </authorList>
    </citation>
    <scope>NUCLEOTIDE SEQUENCE [LARGE SCALE GENOMIC DNA]</scope>
    <source>
        <strain evidence="10">cv. OR44</strain>
    </source>
</reference>
<dbReference type="Proteomes" id="UP000008021">
    <property type="component" value="Chromosome 12"/>
</dbReference>
<dbReference type="PANTHER" id="PTHR23061">
    <property type="entry name" value="DNA POLYMERASE 2 ALPHA 70 KDA SUBUNIT"/>
    <property type="match status" value="1"/>
</dbReference>
<dbReference type="PIRSF" id="PIRSF018300">
    <property type="entry name" value="DNA_pol_alph_2"/>
    <property type="match status" value="1"/>
</dbReference>
<dbReference type="Gramene" id="OMERI12G04810.1">
    <property type="protein sequence ID" value="OMERI12G04810.1"/>
    <property type="gene ID" value="OMERI12G04810"/>
</dbReference>
<protein>
    <recommendedName>
        <fullName evidence="3 6">DNA polymerase alpha subunit B</fullName>
    </recommendedName>
</protein>
<evidence type="ECO:0000256" key="1">
    <source>
        <dbReference type="ARBA" id="ARBA00004123"/>
    </source>
</evidence>
<comment type="subcellular location">
    <subcellularLocation>
        <location evidence="1 6">Nucleus</location>
    </subcellularLocation>
</comment>
<evidence type="ECO:0000313" key="11">
    <source>
        <dbReference type="Proteomes" id="UP000008021"/>
    </source>
</evidence>
<evidence type="ECO:0000259" key="9">
    <source>
        <dbReference type="Pfam" id="PF22062"/>
    </source>
</evidence>
<dbReference type="GO" id="GO:0006270">
    <property type="term" value="P:DNA replication initiation"/>
    <property type="evidence" value="ECO:0007669"/>
    <property type="project" value="TreeGrafter"/>
</dbReference>
<keyword evidence="5 6" id="KW-0539">Nucleus</keyword>
<evidence type="ECO:0000313" key="10">
    <source>
        <dbReference type="EnsemblPlants" id="OMERI12G04810.1"/>
    </source>
</evidence>